<dbReference type="RefSeq" id="WP_036909780.1">
    <property type="nucleotide sequence ID" value="NZ_FNUV01000004.1"/>
</dbReference>
<dbReference type="Proteomes" id="UP000236735">
    <property type="component" value="Unassembled WGS sequence"/>
</dbReference>
<name>A0A1H5UX78_XYLRU</name>
<sequence>MKTTTKKEENVMNVANPTEMKENPVLSSEELFNVEGGEDVDLDEDCYTQQCVIGANICINVSTACVIAN</sequence>
<protein>
    <submittedName>
        <fullName evidence="1">Uncharacterized protein</fullName>
    </submittedName>
</protein>
<dbReference type="GeneID" id="32574269"/>
<dbReference type="EMBL" id="FNUV01000004">
    <property type="protein sequence ID" value="SEF79752.1"/>
    <property type="molecule type" value="Genomic_DNA"/>
</dbReference>
<gene>
    <name evidence="1" type="ORF">SAMN05216354_1617</name>
</gene>
<proteinExistence type="predicted"/>
<organism evidence="1 2">
    <name type="scientific">Xylanibacter ruminicola</name>
    <name type="common">Prevotella ruminicola</name>
    <dbReference type="NCBI Taxonomy" id="839"/>
    <lineage>
        <taxon>Bacteria</taxon>
        <taxon>Pseudomonadati</taxon>
        <taxon>Bacteroidota</taxon>
        <taxon>Bacteroidia</taxon>
        <taxon>Bacteroidales</taxon>
        <taxon>Prevotellaceae</taxon>
        <taxon>Xylanibacter</taxon>
    </lineage>
</organism>
<dbReference type="AlphaFoldDB" id="A0A1H5UX78"/>
<evidence type="ECO:0000313" key="2">
    <source>
        <dbReference type="Proteomes" id="UP000236735"/>
    </source>
</evidence>
<reference evidence="1 2" key="1">
    <citation type="submission" date="2016-10" db="EMBL/GenBank/DDBJ databases">
        <authorList>
            <person name="de Groot N.N."/>
        </authorList>
    </citation>
    <scope>NUCLEOTIDE SEQUENCE [LARGE SCALE GENOMIC DNA]</scope>
    <source>
        <strain evidence="1 2">AR32</strain>
    </source>
</reference>
<evidence type="ECO:0000313" key="1">
    <source>
        <dbReference type="EMBL" id="SEF79752.1"/>
    </source>
</evidence>
<accession>A0A1H5UX78</accession>